<name>A0A433WEZ7_9BACT</name>
<dbReference type="Gene3D" id="3.40.630.30">
    <property type="match status" value="1"/>
</dbReference>
<protein>
    <submittedName>
        <fullName evidence="1">N-acetyltransferase</fullName>
    </submittedName>
</protein>
<comment type="caution">
    <text evidence="1">The sequence shown here is derived from an EMBL/GenBank/DDBJ whole genome shotgun (WGS) entry which is preliminary data.</text>
</comment>
<dbReference type="Proteomes" id="UP000281028">
    <property type="component" value="Unassembled WGS sequence"/>
</dbReference>
<dbReference type="AlphaFoldDB" id="A0A433WEZ7"/>
<organism evidence="1 2">
    <name type="scientific">Chitinophaga solisilvae</name>
    <dbReference type="NCBI Taxonomy" id="1233460"/>
    <lineage>
        <taxon>Bacteria</taxon>
        <taxon>Pseudomonadati</taxon>
        <taxon>Bacteroidota</taxon>
        <taxon>Chitinophagia</taxon>
        <taxon>Chitinophagales</taxon>
        <taxon>Chitinophagaceae</taxon>
        <taxon>Chitinophaga</taxon>
    </lineage>
</organism>
<dbReference type="InterPro" id="IPR016181">
    <property type="entry name" value="Acyl_CoA_acyltransferase"/>
</dbReference>
<reference evidence="1" key="1">
    <citation type="submission" date="2020-05" db="EMBL/GenBank/DDBJ databases">
        <title>Chitinophaga laudate sp. nov., isolated from a tropical peat swamp.</title>
        <authorList>
            <person name="Goh C.B.S."/>
            <person name="Lee M.S."/>
            <person name="Parimannan S."/>
            <person name="Pasbakhsh P."/>
            <person name="Yule C.M."/>
            <person name="Rajandas H."/>
            <person name="Loke S."/>
            <person name="Croft L."/>
            <person name="Tan J.B.L."/>
        </authorList>
    </citation>
    <scope>NUCLEOTIDE SEQUENCE</scope>
    <source>
        <strain evidence="1">Mgbs1</strain>
    </source>
</reference>
<proteinExistence type="predicted"/>
<accession>A0A433WEZ7</accession>
<sequence>METDEEIVVRVATSADVDFALPIVAEMEASAKVRRTGIARRNPLTIKEKILEGKAVIAFTKSGIWAGFSYIQGWQNSRFVSNSGLIVAPAFRGLKVAAAIKQKIFELSRLLYPSAKIFSITTGLPVMKLNTRLGFEPVTYTEITTDPAFWDGCKSCINYPVLAGKNFRNCLCTAMLFCPPEL</sequence>
<dbReference type="SUPFAM" id="SSF55729">
    <property type="entry name" value="Acyl-CoA N-acyltransferases (Nat)"/>
    <property type="match status" value="1"/>
</dbReference>
<evidence type="ECO:0000313" key="2">
    <source>
        <dbReference type="Proteomes" id="UP000281028"/>
    </source>
</evidence>
<gene>
    <name evidence="1" type="ORF">ECE50_021955</name>
</gene>
<dbReference type="OrthoDB" id="9812988at2"/>
<dbReference type="EMBL" id="RIAR02000001">
    <property type="protein sequence ID" value="NSL89521.1"/>
    <property type="molecule type" value="Genomic_DNA"/>
</dbReference>
<evidence type="ECO:0000313" key="1">
    <source>
        <dbReference type="EMBL" id="NSL89521.1"/>
    </source>
</evidence>
<keyword evidence="2" id="KW-1185">Reference proteome</keyword>